<keyword evidence="4" id="KW-0804">Transcription</keyword>
<evidence type="ECO:0000259" key="6">
    <source>
        <dbReference type="PROSITE" id="PS50043"/>
    </source>
</evidence>
<comment type="caution">
    <text evidence="8">The sequence shown here is derived from an EMBL/GenBank/DDBJ whole genome shotgun (WGS) entry which is preliminary data.</text>
</comment>
<dbReference type="EMBL" id="JAVDQF010000001">
    <property type="protein sequence ID" value="MDR6269126.1"/>
    <property type="molecule type" value="Genomic_DNA"/>
</dbReference>
<organism evidence="8 9">
    <name type="scientific">Arthrobacter russicus</name>
    <dbReference type="NCBI Taxonomy" id="172040"/>
    <lineage>
        <taxon>Bacteria</taxon>
        <taxon>Bacillati</taxon>
        <taxon>Actinomycetota</taxon>
        <taxon>Actinomycetes</taxon>
        <taxon>Micrococcales</taxon>
        <taxon>Micrococcaceae</taxon>
        <taxon>Arthrobacter</taxon>
    </lineage>
</organism>
<dbReference type="PROSITE" id="PS50043">
    <property type="entry name" value="HTH_LUXR_2"/>
    <property type="match status" value="1"/>
</dbReference>
<evidence type="ECO:0000256" key="5">
    <source>
        <dbReference type="PROSITE-ProRule" id="PRU00169"/>
    </source>
</evidence>
<evidence type="ECO:0000259" key="7">
    <source>
        <dbReference type="PROSITE" id="PS50110"/>
    </source>
</evidence>
<evidence type="ECO:0000256" key="3">
    <source>
        <dbReference type="ARBA" id="ARBA00023125"/>
    </source>
</evidence>
<protein>
    <submittedName>
        <fullName evidence="8">DNA-binding NarL/FixJ family response regulator</fullName>
    </submittedName>
</protein>
<feature type="domain" description="Response regulatory" evidence="7">
    <location>
        <begin position="6"/>
        <end position="121"/>
    </location>
</feature>
<keyword evidence="2" id="KW-0805">Transcription regulation</keyword>
<dbReference type="SUPFAM" id="SSF46894">
    <property type="entry name" value="C-terminal effector domain of the bipartite response regulators"/>
    <property type="match status" value="1"/>
</dbReference>
<dbReference type="InterPro" id="IPR058245">
    <property type="entry name" value="NreC/VraR/RcsB-like_REC"/>
</dbReference>
<dbReference type="GO" id="GO:0003677">
    <property type="term" value="F:DNA binding"/>
    <property type="evidence" value="ECO:0007669"/>
    <property type="project" value="UniProtKB-KW"/>
</dbReference>
<feature type="domain" description="HTH luxR-type" evidence="6">
    <location>
        <begin position="153"/>
        <end position="218"/>
    </location>
</feature>
<dbReference type="CDD" id="cd17535">
    <property type="entry name" value="REC_NarL-like"/>
    <property type="match status" value="1"/>
</dbReference>
<dbReference type="Pfam" id="PF00072">
    <property type="entry name" value="Response_reg"/>
    <property type="match status" value="1"/>
</dbReference>
<evidence type="ECO:0000256" key="1">
    <source>
        <dbReference type="ARBA" id="ARBA00022553"/>
    </source>
</evidence>
<dbReference type="PROSITE" id="PS50110">
    <property type="entry name" value="RESPONSE_REGULATORY"/>
    <property type="match status" value="1"/>
</dbReference>
<dbReference type="InterPro" id="IPR039420">
    <property type="entry name" value="WalR-like"/>
</dbReference>
<dbReference type="PANTHER" id="PTHR43214:SF24">
    <property type="entry name" value="TRANSCRIPTIONAL REGULATORY PROTEIN NARL-RELATED"/>
    <property type="match status" value="1"/>
</dbReference>
<dbReference type="InterPro" id="IPR001789">
    <property type="entry name" value="Sig_transdc_resp-reg_receiver"/>
</dbReference>
<dbReference type="InterPro" id="IPR016032">
    <property type="entry name" value="Sig_transdc_resp-reg_C-effctor"/>
</dbReference>
<dbReference type="InterPro" id="IPR011006">
    <property type="entry name" value="CheY-like_superfamily"/>
</dbReference>
<evidence type="ECO:0000256" key="4">
    <source>
        <dbReference type="ARBA" id="ARBA00023163"/>
    </source>
</evidence>
<evidence type="ECO:0000256" key="2">
    <source>
        <dbReference type="ARBA" id="ARBA00023015"/>
    </source>
</evidence>
<gene>
    <name evidence="8" type="ORF">JOE69_001364</name>
</gene>
<keyword evidence="9" id="KW-1185">Reference proteome</keyword>
<dbReference type="SUPFAM" id="SSF52172">
    <property type="entry name" value="CheY-like"/>
    <property type="match status" value="1"/>
</dbReference>
<proteinExistence type="predicted"/>
<reference evidence="8 9" key="1">
    <citation type="submission" date="2023-07" db="EMBL/GenBank/DDBJ databases">
        <title>Sequencing the genomes of 1000 actinobacteria strains.</title>
        <authorList>
            <person name="Klenk H.-P."/>
        </authorList>
    </citation>
    <scope>NUCLEOTIDE SEQUENCE [LARGE SCALE GENOMIC DNA]</scope>
    <source>
        <strain evidence="8 9">DSM 14555</strain>
    </source>
</reference>
<dbReference type="PROSITE" id="PS00622">
    <property type="entry name" value="HTH_LUXR_1"/>
    <property type="match status" value="1"/>
</dbReference>
<dbReference type="PANTHER" id="PTHR43214">
    <property type="entry name" value="TWO-COMPONENT RESPONSE REGULATOR"/>
    <property type="match status" value="1"/>
</dbReference>
<evidence type="ECO:0000313" key="8">
    <source>
        <dbReference type="EMBL" id="MDR6269126.1"/>
    </source>
</evidence>
<dbReference type="Proteomes" id="UP001185069">
    <property type="component" value="Unassembled WGS sequence"/>
</dbReference>
<dbReference type="Gene3D" id="3.40.50.2300">
    <property type="match status" value="1"/>
</dbReference>
<dbReference type="InterPro" id="IPR000792">
    <property type="entry name" value="Tscrpt_reg_LuxR_C"/>
</dbReference>
<evidence type="ECO:0000313" key="9">
    <source>
        <dbReference type="Proteomes" id="UP001185069"/>
    </source>
</evidence>
<accession>A0ABU1J9N4</accession>
<name>A0ABU1J9N4_9MICC</name>
<sequence>MNPVISVLLADDHAAIRQGLRMILSQDPGIEVVGEAGDGATAVAMSRSLRPEVVLMDIRMPGMDGIEATRQISAAGTARVLILTTFDLDDYVLGGLRAGAAGFLLKSASAEAIIQGIGNVAAGDAVLAPEVTRTVIEKLVSAAAAEPRPEARTPQGLAELTARELDVLRAVGAGWTNQQIARRLGIAETTVKTHLSRIFGKLNLVSRVQAALFCVEHGLG</sequence>
<dbReference type="CDD" id="cd06170">
    <property type="entry name" value="LuxR_C_like"/>
    <property type="match status" value="1"/>
</dbReference>
<dbReference type="PRINTS" id="PR00038">
    <property type="entry name" value="HTHLUXR"/>
</dbReference>
<dbReference type="SMART" id="SM00448">
    <property type="entry name" value="REC"/>
    <property type="match status" value="1"/>
</dbReference>
<dbReference type="Pfam" id="PF00196">
    <property type="entry name" value="GerE"/>
    <property type="match status" value="1"/>
</dbReference>
<keyword evidence="3 8" id="KW-0238">DNA-binding</keyword>
<dbReference type="SMART" id="SM00421">
    <property type="entry name" value="HTH_LUXR"/>
    <property type="match status" value="1"/>
</dbReference>
<feature type="modified residue" description="4-aspartylphosphate" evidence="5">
    <location>
        <position position="57"/>
    </location>
</feature>
<keyword evidence="1 5" id="KW-0597">Phosphoprotein</keyword>